<dbReference type="EMBL" id="JBHRYB010000013">
    <property type="protein sequence ID" value="MFC3680895.1"/>
    <property type="molecule type" value="Genomic_DNA"/>
</dbReference>
<proteinExistence type="predicted"/>
<protein>
    <submittedName>
        <fullName evidence="1">Uncharacterized protein</fullName>
    </submittedName>
</protein>
<organism evidence="1 2">
    <name type="scientific">Bacterioplanoides pacificum</name>
    <dbReference type="NCBI Taxonomy" id="1171596"/>
    <lineage>
        <taxon>Bacteria</taxon>
        <taxon>Pseudomonadati</taxon>
        <taxon>Pseudomonadota</taxon>
        <taxon>Gammaproteobacteria</taxon>
        <taxon>Oceanospirillales</taxon>
        <taxon>Oceanospirillaceae</taxon>
        <taxon>Bacterioplanoides</taxon>
    </lineage>
</organism>
<evidence type="ECO:0000313" key="2">
    <source>
        <dbReference type="Proteomes" id="UP001595722"/>
    </source>
</evidence>
<sequence length="342" mass="39490">MRAIRRQGRWLLLWLCVGWPLSAAALTGPVYYYPPAQPQLPGEDIIEPPAADGELETRVSEDAMDRSRDWLVEYLDGLSGNIDSFFVDTFFSEEILADDVNGSRAKFSVYTRRQLGKPVDYKFGVSVKMVFPNTNERLKLLLESEDEEEAREADPIESVENVDYSAALRFIINESDQWKTNIDTGIRWGFPPDAFVRFRARRYGYFSEWELKTTQTVSYYTSEGWRETTRLQMNYPINIEKQFRISAKADYLLNDGFFTLNYGAGLYHRLSRKAALGFVANASGNTEQAVTFNAYAAGVRYRRQVWKEYVFAELAPEFIWTTDTDYDSTPVLMFRLETVFSD</sequence>
<gene>
    <name evidence="1" type="ORF">ACFOMG_12370</name>
</gene>
<keyword evidence="2" id="KW-1185">Reference proteome</keyword>
<reference evidence="2" key="1">
    <citation type="journal article" date="2019" name="Int. J. Syst. Evol. Microbiol.">
        <title>The Global Catalogue of Microorganisms (GCM) 10K type strain sequencing project: providing services to taxonomists for standard genome sequencing and annotation.</title>
        <authorList>
            <consortium name="The Broad Institute Genomics Platform"/>
            <consortium name="The Broad Institute Genome Sequencing Center for Infectious Disease"/>
            <person name="Wu L."/>
            <person name="Ma J."/>
        </authorList>
    </citation>
    <scope>NUCLEOTIDE SEQUENCE [LARGE SCALE GENOMIC DNA]</scope>
    <source>
        <strain evidence="2">KCTC 42424</strain>
    </source>
</reference>
<evidence type="ECO:0000313" key="1">
    <source>
        <dbReference type="EMBL" id="MFC3680895.1"/>
    </source>
</evidence>
<name>A0ABV7VU78_9GAMM</name>
<dbReference type="RefSeq" id="WP_376866998.1">
    <property type="nucleotide sequence ID" value="NZ_JBHRYB010000013.1"/>
</dbReference>
<dbReference type="Proteomes" id="UP001595722">
    <property type="component" value="Unassembled WGS sequence"/>
</dbReference>
<comment type="caution">
    <text evidence="1">The sequence shown here is derived from an EMBL/GenBank/DDBJ whole genome shotgun (WGS) entry which is preliminary data.</text>
</comment>
<accession>A0ABV7VU78</accession>